<evidence type="ECO:0000256" key="1">
    <source>
        <dbReference type="SAM" id="MobiDB-lite"/>
    </source>
</evidence>
<dbReference type="AlphaFoldDB" id="A0A8J4H372"/>
<dbReference type="Pfam" id="PF13039">
    <property type="entry name" value="DUF3900"/>
    <property type="match status" value="1"/>
</dbReference>
<dbReference type="RefSeq" id="WP_213411535.1">
    <property type="nucleotide sequence ID" value="NZ_BOVK01000018.1"/>
</dbReference>
<dbReference type="InterPro" id="IPR025012">
    <property type="entry name" value="DUF3898"/>
</dbReference>
<gene>
    <name evidence="3" type="ORF">XYCOK13_16390</name>
</gene>
<name>A0A8J4H372_9BACL</name>
<organism evidence="3 4">
    <name type="scientific">Xylanibacillus composti</name>
    <dbReference type="NCBI Taxonomy" id="1572762"/>
    <lineage>
        <taxon>Bacteria</taxon>
        <taxon>Bacillati</taxon>
        <taxon>Bacillota</taxon>
        <taxon>Bacilli</taxon>
        <taxon>Bacillales</taxon>
        <taxon>Paenibacillaceae</taxon>
        <taxon>Xylanibacillus</taxon>
    </lineage>
</organism>
<proteinExistence type="predicted"/>
<protein>
    <recommendedName>
        <fullName evidence="2">DUF3898 domain-containing protein</fullName>
    </recommendedName>
</protein>
<dbReference type="Pfam" id="PF13037">
    <property type="entry name" value="DUF3898"/>
    <property type="match status" value="1"/>
</dbReference>
<feature type="region of interest" description="Disordered" evidence="1">
    <location>
        <begin position="367"/>
        <end position="404"/>
    </location>
</feature>
<evidence type="ECO:0000259" key="2">
    <source>
        <dbReference type="Pfam" id="PF13037"/>
    </source>
</evidence>
<feature type="domain" description="DUF3898" evidence="2">
    <location>
        <begin position="264"/>
        <end position="353"/>
    </location>
</feature>
<evidence type="ECO:0000313" key="4">
    <source>
        <dbReference type="Proteomes" id="UP000677918"/>
    </source>
</evidence>
<dbReference type="Proteomes" id="UP000677918">
    <property type="component" value="Unassembled WGS sequence"/>
</dbReference>
<comment type="caution">
    <text evidence="3">The sequence shown here is derived from an EMBL/GenBank/DDBJ whole genome shotgun (WGS) entry which is preliminary data.</text>
</comment>
<dbReference type="EMBL" id="BOVK01000018">
    <property type="protein sequence ID" value="GIQ68815.1"/>
    <property type="molecule type" value="Genomic_DNA"/>
</dbReference>
<sequence>MDLSVQYLSFFVIQTEGFDQDSSKTYKHYKTLNRDQYEDSELKEFLDGEFVRIVKRKAELHPSSDNVPTKIGRFIVEPGHEWTSNPNYNLFQRLRMAYSLEAFAEAADELVRMYMDTAAVRGGALIAASVKLQPYFDEPFVFVLKCDFESKIARISDENSLISHVDRAISARNLKWILYPHMPEEGMLEEGELKIHQASHARYFEDFLRFVTYEKPIPEVVSDHVLDMVHHYMEDKWQGHEPDHEGRQQEEQSLEFWAAGEKRELQEKWQHEQVMEAAARLIEVKPELDMKFKLDGVTVRGKLTDYGSRIHLGRMNGKYVVLIEGESFEFEKGISPIELLHPDELEAVLERMRNNAARAAAEAAHEGEVAAAAAQETHIESAAGEPANAGNSTGYADDDAPPWD</sequence>
<feature type="compositionally biased region" description="Low complexity" evidence="1">
    <location>
        <begin position="369"/>
        <end position="383"/>
    </location>
</feature>
<reference evidence="3" key="1">
    <citation type="submission" date="2021-04" db="EMBL/GenBank/DDBJ databases">
        <title>Draft genome sequence of Xylanibacillus composti strain K13.</title>
        <authorList>
            <person name="Uke A."/>
            <person name="Chhe C."/>
            <person name="Baramee S."/>
            <person name="Kosugi A."/>
        </authorList>
    </citation>
    <scope>NUCLEOTIDE SEQUENCE</scope>
    <source>
        <strain evidence="3">K13</strain>
    </source>
</reference>
<keyword evidence="4" id="KW-1185">Reference proteome</keyword>
<dbReference type="InterPro" id="IPR025006">
    <property type="entry name" value="DUF3900"/>
</dbReference>
<evidence type="ECO:0000313" key="3">
    <source>
        <dbReference type="EMBL" id="GIQ68815.1"/>
    </source>
</evidence>
<accession>A0A8J4H372</accession>